<gene>
    <name evidence="8" type="ORF">METZ01_LOCUS445031</name>
</gene>
<dbReference type="Gene3D" id="1.20.272.10">
    <property type="match status" value="1"/>
</dbReference>
<organism evidence="8">
    <name type="scientific">marine metagenome</name>
    <dbReference type="NCBI Taxonomy" id="408172"/>
    <lineage>
        <taxon>unclassified sequences</taxon>
        <taxon>metagenomes</taxon>
        <taxon>ecological metagenomes</taxon>
    </lineage>
</organism>
<dbReference type="NCBIfam" id="TIGR01128">
    <property type="entry name" value="holA"/>
    <property type="match status" value="1"/>
</dbReference>
<dbReference type="GO" id="GO:0009360">
    <property type="term" value="C:DNA polymerase III complex"/>
    <property type="evidence" value="ECO:0007669"/>
    <property type="project" value="TreeGrafter"/>
</dbReference>
<dbReference type="InterPro" id="IPR008921">
    <property type="entry name" value="DNA_pol3_clamp-load_cplx_C"/>
</dbReference>
<evidence type="ECO:0000256" key="7">
    <source>
        <dbReference type="ARBA" id="ARBA00049244"/>
    </source>
</evidence>
<dbReference type="EMBL" id="UINC01182140">
    <property type="protein sequence ID" value="SVD92177.1"/>
    <property type="molecule type" value="Genomic_DNA"/>
</dbReference>
<dbReference type="SUPFAM" id="SSF48019">
    <property type="entry name" value="post-AAA+ oligomerization domain-like"/>
    <property type="match status" value="1"/>
</dbReference>
<evidence type="ECO:0000256" key="4">
    <source>
        <dbReference type="ARBA" id="ARBA00022705"/>
    </source>
</evidence>
<sequence>KIKIKLSTESINLLIERAMGDRNNLRNEVNKLKSFALDKQMVSYDQVKELTNMVGNYQNDYIVNICLNGDKKKLNKILRENNFSFEDFLILLKIFSKKIHRLLKIKIFNRLEKNLDQIFNQIRPPIFWKEKEDVKKQVRLWNEKKLNLIIKKINEIELNCKKNHELSTNITLDFLSTVCNEVNNYS</sequence>
<dbReference type="InterPro" id="IPR005790">
    <property type="entry name" value="DNA_polIII_delta"/>
</dbReference>
<dbReference type="AlphaFoldDB" id="A0A382Z9H8"/>
<dbReference type="GO" id="GO:0003677">
    <property type="term" value="F:DNA binding"/>
    <property type="evidence" value="ECO:0007669"/>
    <property type="project" value="InterPro"/>
</dbReference>
<evidence type="ECO:0000256" key="2">
    <source>
        <dbReference type="ARBA" id="ARBA00022679"/>
    </source>
</evidence>
<keyword evidence="5" id="KW-0239">DNA-directed DNA polymerase</keyword>
<accession>A0A382Z9H8</accession>
<proteinExistence type="inferred from homology"/>
<evidence type="ECO:0000256" key="3">
    <source>
        <dbReference type="ARBA" id="ARBA00022695"/>
    </source>
</evidence>
<evidence type="ECO:0000256" key="1">
    <source>
        <dbReference type="ARBA" id="ARBA00012417"/>
    </source>
</evidence>
<name>A0A382Z9H8_9ZZZZ</name>
<dbReference type="GO" id="GO:0006261">
    <property type="term" value="P:DNA-templated DNA replication"/>
    <property type="evidence" value="ECO:0007669"/>
    <property type="project" value="TreeGrafter"/>
</dbReference>
<evidence type="ECO:0000313" key="8">
    <source>
        <dbReference type="EMBL" id="SVD92177.1"/>
    </source>
</evidence>
<comment type="catalytic activity">
    <reaction evidence="7">
        <text>DNA(n) + a 2'-deoxyribonucleoside 5'-triphosphate = DNA(n+1) + diphosphate</text>
        <dbReference type="Rhea" id="RHEA:22508"/>
        <dbReference type="Rhea" id="RHEA-COMP:17339"/>
        <dbReference type="Rhea" id="RHEA-COMP:17340"/>
        <dbReference type="ChEBI" id="CHEBI:33019"/>
        <dbReference type="ChEBI" id="CHEBI:61560"/>
        <dbReference type="ChEBI" id="CHEBI:173112"/>
        <dbReference type="EC" id="2.7.7.7"/>
    </reaction>
</comment>
<dbReference type="GO" id="GO:0003887">
    <property type="term" value="F:DNA-directed DNA polymerase activity"/>
    <property type="evidence" value="ECO:0007669"/>
    <property type="project" value="UniProtKB-KW"/>
</dbReference>
<evidence type="ECO:0000256" key="6">
    <source>
        <dbReference type="ARBA" id="ARBA00034754"/>
    </source>
</evidence>
<keyword evidence="2" id="KW-0808">Transferase</keyword>
<reference evidence="8" key="1">
    <citation type="submission" date="2018-05" db="EMBL/GenBank/DDBJ databases">
        <authorList>
            <person name="Lanie J.A."/>
            <person name="Ng W.-L."/>
            <person name="Kazmierczak K.M."/>
            <person name="Andrzejewski T.M."/>
            <person name="Davidsen T.M."/>
            <person name="Wayne K.J."/>
            <person name="Tettelin H."/>
            <person name="Glass J.I."/>
            <person name="Rusch D."/>
            <person name="Podicherti R."/>
            <person name="Tsui H.-C.T."/>
            <person name="Winkler M.E."/>
        </authorList>
    </citation>
    <scope>NUCLEOTIDE SEQUENCE</scope>
</reference>
<evidence type="ECO:0000256" key="5">
    <source>
        <dbReference type="ARBA" id="ARBA00022932"/>
    </source>
</evidence>
<keyword evidence="3" id="KW-0548">Nucleotidyltransferase</keyword>
<protein>
    <recommendedName>
        <fullName evidence="1">DNA-directed DNA polymerase</fullName>
        <ecNumber evidence="1">2.7.7.7</ecNumber>
    </recommendedName>
</protein>
<comment type="similarity">
    <text evidence="6">Belongs to the DNA polymerase HolA subunit family.</text>
</comment>
<feature type="non-terminal residue" evidence="8">
    <location>
        <position position="1"/>
    </location>
</feature>
<keyword evidence="4" id="KW-0235">DNA replication</keyword>
<dbReference type="PANTHER" id="PTHR34388">
    <property type="entry name" value="DNA POLYMERASE III SUBUNIT DELTA"/>
    <property type="match status" value="1"/>
</dbReference>
<dbReference type="PANTHER" id="PTHR34388:SF1">
    <property type="entry name" value="DNA POLYMERASE III SUBUNIT DELTA"/>
    <property type="match status" value="1"/>
</dbReference>
<dbReference type="EC" id="2.7.7.7" evidence="1"/>